<organism evidence="4 5">
    <name type="scientific">Saccoglossus kowalevskii</name>
    <name type="common">Acorn worm</name>
    <dbReference type="NCBI Taxonomy" id="10224"/>
    <lineage>
        <taxon>Eukaryota</taxon>
        <taxon>Metazoa</taxon>
        <taxon>Hemichordata</taxon>
        <taxon>Enteropneusta</taxon>
        <taxon>Harrimaniidae</taxon>
        <taxon>Saccoglossus</taxon>
    </lineage>
</organism>
<evidence type="ECO:0000256" key="2">
    <source>
        <dbReference type="ARBA" id="ARBA00022729"/>
    </source>
</evidence>
<keyword evidence="2" id="KW-0732">Signal</keyword>
<dbReference type="InterPro" id="IPR003591">
    <property type="entry name" value="Leu-rich_rpt_typical-subtyp"/>
</dbReference>
<keyword evidence="3" id="KW-0677">Repeat</keyword>
<dbReference type="SUPFAM" id="SSF52047">
    <property type="entry name" value="RNI-like"/>
    <property type="match status" value="1"/>
</dbReference>
<dbReference type="SUPFAM" id="SSF52540">
    <property type="entry name" value="P-loop containing nucleoside triphosphate hydrolases"/>
    <property type="match status" value="1"/>
</dbReference>
<protein>
    <submittedName>
        <fullName evidence="5">Malignant fibrous histiocytoma-amplified sequence 1 homolog</fullName>
    </submittedName>
</protein>
<dbReference type="Pfam" id="PF08477">
    <property type="entry name" value="Roc"/>
    <property type="match status" value="1"/>
</dbReference>
<dbReference type="InterPro" id="IPR027417">
    <property type="entry name" value="P-loop_NTPase"/>
</dbReference>
<evidence type="ECO:0000313" key="4">
    <source>
        <dbReference type="Proteomes" id="UP000694865"/>
    </source>
</evidence>
<dbReference type="Proteomes" id="UP000694865">
    <property type="component" value="Unplaced"/>
</dbReference>
<dbReference type="GeneID" id="102802228"/>
<dbReference type="PANTHER" id="PTHR24373">
    <property type="entry name" value="SLIT RELATED LEUCINE-RICH REPEAT NEURONAL PROTEIN"/>
    <property type="match status" value="1"/>
</dbReference>
<dbReference type="InterPro" id="IPR001611">
    <property type="entry name" value="Leu-rich_rpt"/>
</dbReference>
<evidence type="ECO:0000256" key="1">
    <source>
        <dbReference type="ARBA" id="ARBA00022614"/>
    </source>
</evidence>
<dbReference type="SMART" id="SM00369">
    <property type="entry name" value="LRR_TYP"/>
    <property type="match status" value="12"/>
</dbReference>
<accession>A0ABM0MAK3</accession>
<gene>
    <name evidence="5" type="primary">LOC102802228</name>
</gene>
<dbReference type="InterPro" id="IPR050328">
    <property type="entry name" value="Dev_Immune_Receptor"/>
</dbReference>
<keyword evidence="4" id="KW-1185">Reference proteome</keyword>
<reference evidence="5" key="1">
    <citation type="submission" date="2025-08" db="UniProtKB">
        <authorList>
            <consortium name="RefSeq"/>
        </authorList>
    </citation>
    <scope>IDENTIFICATION</scope>
    <source>
        <tissue evidence="5">Testes</tissue>
    </source>
</reference>
<dbReference type="SMART" id="SM00364">
    <property type="entry name" value="LRR_BAC"/>
    <property type="match status" value="11"/>
</dbReference>
<dbReference type="PANTHER" id="PTHR24373:SF370">
    <property type="entry name" value="FISH-LIPS, ISOFORM E"/>
    <property type="match status" value="1"/>
</dbReference>
<proteinExistence type="predicted"/>
<dbReference type="Pfam" id="PF13855">
    <property type="entry name" value="LRR_8"/>
    <property type="match status" value="4"/>
</dbReference>
<dbReference type="InterPro" id="IPR032675">
    <property type="entry name" value="LRR_dom_sf"/>
</dbReference>
<sequence length="1207" mass="136325">MAAVSPKSESLPSVQGIVIHGTVAAGPHSMNSRIYLTEEQLTVNVLSKIFCLDASTIKLRERNGDIDAVYPISGGGFPMERLVSKPDVEWVCDGEPDKKLNKKMGSILSKPLEPKPKLEITKTTRLRALPETLFHPNSDAFKTLKLTDNEIITIQPEIQDITSLEVIDLSHNRITHVPYQLLELPRLSRLILVGNNLKKIYDVDQATKLQYLDLSENAFERMSDVSGLYKLRNLRNLHMKANRLTELPDNMRMLHALQYLDCSLNAISTIGTLPPALQTLKLDDQQDTILTFPRNVGLSGKRLKHLDLGGNKMDSNITEETDIGVLNIVSQMTNLTYLNVESNNIRTVPTTFHNLTNLKTFILRNNNVSEFPVAKSSLHLEHLNIDNNQIHTIDTIPLRKIKQISVRSNLIQSLPVNMTAHLLEELYLDDNMITDILNINFCLMPMLRVISLKSNQLKNIPETLCQISNLESLNLEDNRINSLPEKFSLQNLKKINLSKNKFEKFPTQLKNATHLEIVNLSYNTIGDTETSDMFSSLHHLKSLNMENTQSKYIPDGCIDSPTLEELLLGGNNIEQIPEEIQNMKNLRVLSVENNNLVVVPMHIFQHMSLEAFLANGNRIHTISKNIPTLDDTTERNLSHLNVGNNFLKSVPKSVEKVTSLKKLDVSYNLLYFLPSALVELVNTNECENAPTEVIIMGNLARNIPSSIDKRVALAKFTTLTDFADAQDLSDLKRGCMYFIGSRHSGKTLLMNKLMLSSGSNPYDIQTAESRNSGAFLSSNIWPANDKIDINVTDCSGPVELQVVHHLFYVPNALYVITVNLEEYKPSTSSAFQQHIEYWIKDVYSVIGGDFMVQVVGTHCDKVEDDHIKKCCGTIKDSLKRFFDTFKVRNKTSDHFLSSPCDVLTVGSSRDPILTTQWIQGLQTHICEMLKNNKNKLLPIDVPGLYNDGMPCMLNMLKLEQILVEKQQEEEGLQKIRLTTFEFEELCEDVGMKQSGVDDAREYLKRIGVIQCFTEESSLCGYIFHNIDYLKTILHTIAGKNRDELLSRRMFPPGFKETIQVILNIFNEKAVLSSEVLSLCIFKHLEVDDSIINLILDILIGLSIAYEVPASENEDSFLHRHCEEDDPPRVVLLPAFLQNNILEHRIQPVFAAKIEFPWYFPKNLINVYMCDVHTHVNKGSRDMFLATIGGVPTAVQITKAGNANIRSC</sequence>
<dbReference type="RefSeq" id="XP_006817044.1">
    <property type="nucleotide sequence ID" value="XM_006816981.1"/>
</dbReference>
<dbReference type="Gene3D" id="3.80.10.10">
    <property type="entry name" value="Ribonuclease Inhibitor"/>
    <property type="match status" value="3"/>
</dbReference>
<dbReference type="PROSITE" id="PS51450">
    <property type="entry name" value="LRR"/>
    <property type="match status" value="6"/>
</dbReference>
<dbReference type="Gene3D" id="3.40.50.300">
    <property type="entry name" value="P-loop containing nucleotide triphosphate hydrolases"/>
    <property type="match status" value="1"/>
</dbReference>
<name>A0ABM0MAK3_SACKO</name>
<dbReference type="SUPFAM" id="SSF52058">
    <property type="entry name" value="L domain-like"/>
    <property type="match status" value="1"/>
</dbReference>
<dbReference type="SMART" id="SM00365">
    <property type="entry name" value="LRR_SD22"/>
    <property type="match status" value="7"/>
</dbReference>
<evidence type="ECO:0000313" key="5">
    <source>
        <dbReference type="RefSeq" id="XP_006817044.1"/>
    </source>
</evidence>
<evidence type="ECO:0000256" key="3">
    <source>
        <dbReference type="ARBA" id="ARBA00022737"/>
    </source>
</evidence>
<keyword evidence="1" id="KW-0433">Leucine-rich repeat</keyword>